<keyword evidence="4" id="KW-0808">Transferase</keyword>
<dbReference type="SFLD" id="SFLDG00358">
    <property type="entry name" value="Main_(cytGST)"/>
    <property type="match status" value="1"/>
</dbReference>
<dbReference type="SFLD" id="SFLDS00019">
    <property type="entry name" value="Glutathione_Transferase_(cytos"/>
    <property type="match status" value="1"/>
</dbReference>
<protein>
    <recommendedName>
        <fullName evidence="3">glutathione transferase</fullName>
        <ecNumber evidence="3">2.5.1.18</ecNumber>
    </recommendedName>
    <alternativeName>
        <fullName evidence="5">GST class-theta</fullName>
    </alternativeName>
</protein>
<dbReference type="Pfam" id="PF13410">
    <property type="entry name" value="GST_C_2"/>
    <property type="match status" value="1"/>
</dbReference>
<dbReference type="InterPro" id="IPR036249">
    <property type="entry name" value="Thioredoxin-like_sf"/>
</dbReference>
<evidence type="ECO:0000313" key="9">
    <source>
        <dbReference type="EnsemblMetazoa" id="AEPI015154-PA"/>
    </source>
</evidence>
<dbReference type="Proteomes" id="UP000075885">
    <property type="component" value="Unassembled WGS sequence"/>
</dbReference>
<evidence type="ECO:0000256" key="5">
    <source>
        <dbReference type="ARBA" id="ARBA00041523"/>
    </source>
</evidence>
<dbReference type="GO" id="GO:0004364">
    <property type="term" value="F:glutathione transferase activity"/>
    <property type="evidence" value="ECO:0007669"/>
    <property type="project" value="UniProtKB-EC"/>
</dbReference>
<dbReference type="PROSITE" id="PS50404">
    <property type="entry name" value="GST_NTER"/>
    <property type="match status" value="1"/>
</dbReference>
<reference evidence="10" key="1">
    <citation type="submission" date="2013-03" db="EMBL/GenBank/DDBJ databases">
        <title>The Genome Sequence of Anopheles epiroticus epiroticus2.</title>
        <authorList>
            <consortium name="The Broad Institute Genomics Platform"/>
            <person name="Neafsey D.E."/>
            <person name="Howell P."/>
            <person name="Walker B."/>
            <person name="Young S.K."/>
            <person name="Zeng Q."/>
            <person name="Gargeya S."/>
            <person name="Fitzgerald M."/>
            <person name="Haas B."/>
            <person name="Abouelleil A."/>
            <person name="Allen A.W."/>
            <person name="Alvarado L."/>
            <person name="Arachchi H.M."/>
            <person name="Berlin A.M."/>
            <person name="Chapman S.B."/>
            <person name="Gainer-Dewar J."/>
            <person name="Goldberg J."/>
            <person name="Griggs A."/>
            <person name="Gujja S."/>
            <person name="Hansen M."/>
            <person name="Howarth C."/>
            <person name="Imamovic A."/>
            <person name="Ireland A."/>
            <person name="Larimer J."/>
            <person name="McCowan C."/>
            <person name="Murphy C."/>
            <person name="Pearson M."/>
            <person name="Poon T.W."/>
            <person name="Priest M."/>
            <person name="Roberts A."/>
            <person name="Saif S."/>
            <person name="Shea T."/>
            <person name="Sisk P."/>
            <person name="Sykes S."/>
            <person name="Wortman J."/>
            <person name="Nusbaum C."/>
            <person name="Birren B."/>
        </authorList>
    </citation>
    <scope>NUCLEOTIDE SEQUENCE [LARGE SCALE GENOMIC DNA]</scope>
    <source>
        <strain evidence="10">Epiroticus2</strain>
    </source>
</reference>
<dbReference type="PROSITE" id="PS50405">
    <property type="entry name" value="GST_CTER"/>
    <property type="match status" value="1"/>
</dbReference>
<evidence type="ECO:0000256" key="1">
    <source>
        <dbReference type="ARBA" id="ARBA00009899"/>
    </source>
</evidence>
<comment type="subunit">
    <text evidence="2">Homodimer.</text>
</comment>
<dbReference type="InterPro" id="IPR010987">
    <property type="entry name" value="Glutathione-S-Trfase_C-like"/>
</dbReference>
<dbReference type="EnsemblMetazoa" id="AEPI015154-RA">
    <property type="protein sequence ID" value="AEPI015154-PA"/>
    <property type="gene ID" value="AEPI015154"/>
</dbReference>
<reference evidence="9" key="2">
    <citation type="submission" date="2020-05" db="UniProtKB">
        <authorList>
            <consortium name="EnsemblMetazoa"/>
        </authorList>
    </citation>
    <scope>IDENTIFICATION</scope>
    <source>
        <strain evidence="9">Epiroticus2</strain>
    </source>
</reference>
<evidence type="ECO:0000256" key="3">
    <source>
        <dbReference type="ARBA" id="ARBA00012452"/>
    </source>
</evidence>
<comment type="similarity">
    <text evidence="1">Belongs to the GST superfamily. Theta family.</text>
</comment>
<dbReference type="SFLD" id="SFLDG01153">
    <property type="entry name" value="Main.4:_Theta-like"/>
    <property type="match status" value="1"/>
</dbReference>
<proteinExistence type="inferred from homology"/>
<dbReference type="Gene3D" id="1.20.1050.10">
    <property type="match status" value="1"/>
</dbReference>
<dbReference type="InterPro" id="IPR036282">
    <property type="entry name" value="Glutathione-S-Trfase_C_sf"/>
</dbReference>
<evidence type="ECO:0000256" key="4">
    <source>
        <dbReference type="ARBA" id="ARBA00022679"/>
    </source>
</evidence>
<dbReference type="STRING" id="199890.A0A182PZ89"/>
<evidence type="ECO:0000313" key="10">
    <source>
        <dbReference type="Proteomes" id="UP000075885"/>
    </source>
</evidence>
<dbReference type="InterPro" id="IPR004045">
    <property type="entry name" value="Glutathione_S-Trfase_N"/>
</dbReference>
<evidence type="ECO:0000256" key="2">
    <source>
        <dbReference type="ARBA" id="ARBA00011738"/>
    </source>
</evidence>
<dbReference type="VEuPathDB" id="VectorBase:AEPI015154"/>
<keyword evidence="10" id="KW-1185">Reference proteome</keyword>
<feature type="domain" description="GST C-terminal" evidence="8">
    <location>
        <begin position="89"/>
        <end position="209"/>
    </location>
</feature>
<dbReference type="FunFam" id="3.40.30.10:FF:000208">
    <property type="entry name" value="glutathione S-transferase 1"/>
    <property type="match status" value="1"/>
</dbReference>
<dbReference type="CDD" id="cd03177">
    <property type="entry name" value="GST_C_Delta_Epsilon"/>
    <property type="match status" value="1"/>
</dbReference>
<dbReference type="FunFam" id="1.20.1050.10:FF:000007">
    <property type="entry name" value="Glutathione S-transferase 1-1"/>
    <property type="match status" value="1"/>
</dbReference>
<dbReference type="Gene3D" id="3.40.30.10">
    <property type="entry name" value="Glutaredoxin"/>
    <property type="match status" value="1"/>
</dbReference>
<name>A0A182PZ89_9DIPT</name>
<dbReference type="CDD" id="cd03045">
    <property type="entry name" value="GST_N_Delta_Epsilon"/>
    <property type="match status" value="1"/>
</dbReference>
<dbReference type="SUPFAM" id="SSF52833">
    <property type="entry name" value="Thioredoxin-like"/>
    <property type="match status" value="1"/>
</dbReference>
<dbReference type="AlphaFoldDB" id="A0A182PZ89"/>
<sequence length="222" mass="24895">MPAPTLYYYPISPPARAVLLLIKELGLTVNLKEVNPMAGETRTEEFMRMNPEHTIPTLDDNGFYLGESRAILSYLVDAYRPGHTLYPNIPKEKALINRVLHHDLGSFYPKFNGTVGALFSGAATEMTEEMKANALKALVDLENYLTRNDFFAGENPTIADLSLLPTIASAVHCGLDLSKYPRLNEWYESCRVLKGYEEDQEAARQVGEYFRSKFPAGLEALN</sequence>
<accession>A0A182PZ89</accession>
<dbReference type="Pfam" id="PF13417">
    <property type="entry name" value="GST_N_3"/>
    <property type="match status" value="1"/>
</dbReference>
<feature type="domain" description="GST N-terminal" evidence="7">
    <location>
        <begin position="2"/>
        <end position="83"/>
    </location>
</feature>
<dbReference type="EC" id="2.5.1.18" evidence="3"/>
<evidence type="ECO:0000259" key="8">
    <source>
        <dbReference type="PROSITE" id="PS50405"/>
    </source>
</evidence>
<comment type="catalytic activity">
    <reaction evidence="6">
        <text>RX + glutathione = an S-substituted glutathione + a halide anion + H(+)</text>
        <dbReference type="Rhea" id="RHEA:16437"/>
        <dbReference type="ChEBI" id="CHEBI:15378"/>
        <dbReference type="ChEBI" id="CHEBI:16042"/>
        <dbReference type="ChEBI" id="CHEBI:17792"/>
        <dbReference type="ChEBI" id="CHEBI:57925"/>
        <dbReference type="ChEBI" id="CHEBI:90779"/>
        <dbReference type="EC" id="2.5.1.18"/>
    </reaction>
</comment>
<evidence type="ECO:0000256" key="6">
    <source>
        <dbReference type="ARBA" id="ARBA00047960"/>
    </source>
</evidence>
<dbReference type="SUPFAM" id="SSF47616">
    <property type="entry name" value="GST C-terminal domain-like"/>
    <property type="match status" value="1"/>
</dbReference>
<dbReference type="PANTHER" id="PTHR43969:SF9">
    <property type="entry name" value="GLUTATHIONE S TRANSFERASE D10, ISOFORM A-RELATED"/>
    <property type="match status" value="1"/>
</dbReference>
<dbReference type="GO" id="GO:0006749">
    <property type="term" value="P:glutathione metabolic process"/>
    <property type="evidence" value="ECO:0007669"/>
    <property type="project" value="TreeGrafter"/>
</dbReference>
<organism evidence="9 10">
    <name type="scientific">Anopheles epiroticus</name>
    <dbReference type="NCBI Taxonomy" id="199890"/>
    <lineage>
        <taxon>Eukaryota</taxon>
        <taxon>Metazoa</taxon>
        <taxon>Ecdysozoa</taxon>
        <taxon>Arthropoda</taxon>
        <taxon>Hexapoda</taxon>
        <taxon>Insecta</taxon>
        <taxon>Pterygota</taxon>
        <taxon>Neoptera</taxon>
        <taxon>Endopterygota</taxon>
        <taxon>Diptera</taxon>
        <taxon>Nematocera</taxon>
        <taxon>Culicoidea</taxon>
        <taxon>Culicidae</taxon>
        <taxon>Anophelinae</taxon>
        <taxon>Anopheles</taxon>
    </lineage>
</organism>
<dbReference type="InterPro" id="IPR040079">
    <property type="entry name" value="Glutathione_S-Trfase"/>
</dbReference>
<evidence type="ECO:0000259" key="7">
    <source>
        <dbReference type="PROSITE" id="PS50404"/>
    </source>
</evidence>
<dbReference type="PANTHER" id="PTHR43969">
    <property type="entry name" value="GLUTATHIONE S TRANSFERASE D10, ISOFORM A-RELATED"/>
    <property type="match status" value="1"/>
</dbReference>